<dbReference type="AlphaFoldDB" id="A0A1X2H4V2"/>
<dbReference type="Proteomes" id="UP000242180">
    <property type="component" value="Unassembled WGS sequence"/>
</dbReference>
<dbReference type="PANTHER" id="PTHR34365:SF7">
    <property type="entry name" value="GLYCINE-RICH DOMAIN-CONTAINING PROTEIN 1"/>
    <property type="match status" value="1"/>
</dbReference>
<name>A0A1X2H4V2_SYNRA</name>
<dbReference type="STRING" id="13706.A0A1X2H4V2"/>
<dbReference type="Pfam" id="PF07173">
    <property type="entry name" value="GRDP-like"/>
    <property type="match status" value="2"/>
</dbReference>
<dbReference type="OMA" id="PFRYHED"/>
<keyword evidence="2" id="KW-1185">Reference proteome</keyword>
<reference evidence="1 2" key="1">
    <citation type="submission" date="2016-07" db="EMBL/GenBank/DDBJ databases">
        <title>Pervasive Adenine N6-methylation of Active Genes in Fungi.</title>
        <authorList>
            <consortium name="DOE Joint Genome Institute"/>
            <person name="Mondo S.J."/>
            <person name="Dannebaum R.O."/>
            <person name="Kuo R.C."/>
            <person name="Labutti K."/>
            <person name="Haridas S."/>
            <person name="Kuo A."/>
            <person name="Salamov A."/>
            <person name="Ahrendt S.R."/>
            <person name="Lipzen A."/>
            <person name="Sullivan W."/>
            <person name="Andreopoulos W.B."/>
            <person name="Clum A."/>
            <person name="Lindquist E."/>
            <person name="Daum C."/>
            <person name="Ramamoorthy G.K."/>
            <person name="Gryganskyi A."/>
            <person name="Culley D."/>
            <person name="Magnuson J.K."/>
            <person name="James T.Y."/>
            <person name="O'Malley M.A."/>
            <person name="Stajich J.E."/>
            <person name="Spatafora J.W."/>
            <person name="Visel A."/>
            <person name="Grigoriev I.V."/>
        </authorList>
    </citation>
    <scope>NUCLEOTIDE SEQUENCE [LARGE SCALE GENOMIC DNA]</scope>
    <source>
        <strain evidence="1 2">NRRL 2496</strain>
    </source>
</reference>
<dbReference type="OrthoDB" id="2684236at2759"/>
<evidence type="ECO:0000313" key="2">
    <source>
        <dbReference type="Proteomes" id="UP000242180"/>
    </source>
</evidence>
<dbReference type="InterPro" id="IPR009836">
    <property type="entry name" value="GRDP-like"/>
</dbReference>
<gene>
    <name evidence="1" type="ORF">BCR43DRAFT_496910</name>
</gene>
<dbReference type="PANTHER" id="PTHR34365">
    <property type="entry name" value="ENOLASE (DUF1399)"/>
    <property type="match status" value="1"/>
</dbReference>
<comment type="caution">
    <text evidence="1">The sequence shown here is derived from an EMBL/GenBank/DDBJ whole genome shotgun (WGS) entry which is preliminary data.</text>
</comment>
<proteinExistence type="predicted"/>
<accession>A0A1X2H4V2</accession>
<sequence>MAFQFDVNPPSETENLQQGEGSFPALGGVVTVENCFCYLSLIERLHLFVEECNGLGVLDLMLSRAEARYTRWFDGLCRYGYKMQQVVPPIDVALFWHAHMLSPFRYHEDLMRHGASEDRLYLHMPLTQMHIERHSPWPSTRTQEMWMRIFPGEPYTLDISALIGDDSRQSIASVVICPICHRHINCSWDLYTLWRTDPEGTTKLRCDDPDCIGVDGIRPCHVALENIGKDLHSRFQKAHIAGLILDRNGETRDESQNRVAYYLDKNSLSKYKPYSKLDIDYLRRNLWQKECTQFNIRKEAAQTHYCKRKDRNLFMRIIKVGGIPVGQKWDQNQLGREIEEFTYAIFNFYIGNPTPFSTDLMKAVRRQHVSIKKILKIDWRNKSGPLIRGIRRYEDFLLMMKDYPDQVFVPTLEIDIAWHTHMLHPLLYRKFTTGRVGRFINHDDSISPHILKLYSIMTNKAWESSGHNYGTQHAQESIRAEGYYEHKIKPRTQRKVDPFHPGACGYEPGTVPDATEFSDALTTKIGAIFTSCRESFQAKSEV</sequence>
<feature type="non-terminal residue" evidence="1">
    <location>
        <position position="1"/>
    </location>
</feature>
<organism evidence="1 2">
    <name type="scientific">Syncephalastrum racemosum</name>
    <name type="common">Filamentous fungus</name>
    <dbReference type="NCBI Taxonomy" id="13706"/>
    <lineage>
        <taxon>Eukaryota</taxon>
        <taxon>Fungi</taxon>
        <taxon>Fungi incertae sedis</taxon>
        <taxon>Mucoromycota</taxon>
        <taxon>Mucoromycotina</taxon>
        <taxon>Mucoromycetes</taxon>
        <taxon>Mucorales</taxon>
        <taxon>Syncephalastraceae</taxon>
        <taxon>Syncephalastrum</taxon>
    </lineage>
</organism>
<evidence type="ECO:0000313" key="1">
    <source>
        <dbReference type="EMBL" id="ORY93415.1"/>
    </source>
</evidence>
<dbReference type="InParanoid" id="A0A1X2H4V2"/>
<protein>
    <submittedName>
        <fullName evidence="1">Uncharacterized protein</fullName>
    </submittedName>
</protein>
<dbReference type="EMBL" id="MCGN01000009">
    <property type="protein sequence ID" value="ORY93415.1"/>
    <property type="molecule type" value="Genomic_DNA"/>
</dbReference>